<evidence type="ECO:0000313" key="2">
    <source>
        <dbReference type="Proteomes" id="UP000827976"/>
    </source>
</evidence>
<sequence>MAITTTTTNKPRSPAKMMKTKSAPSTTSSSLLMEKSITLHQIHEFWQRKRFEEEEHLVAAQKSAARIRASSLTEREYKMFEERLIMSFGDEDEKDEDADAHDYKDLPAGIKDWWTKSKYAYLNQPAIKYMEKNALPRRTTSGYTPQDICCYFSTKKDQQFIISSLGVH</sequence>
<reference evidence="2" key="1">
    <citation type="journal article" date="2022" name="Nat. Commun.">
        <title>Chromosome evolution and the genetic basis of agronomically important traits in greater yam.</title>
        <authorList>
            <person name="Bredeson J.V."/>
            <person name="Lyons J.B."/>
            <person name="Oniyinde I.O."/>
            <person name="Okereke N.R."/>
            <person name="Kolade O."/>
            <person name="Nnabue I."/>
            <person name="Nwadili C.O."/>
            <person name="Hribova E."/>
            <person name="Parker M."/>
            <person name="Nwogha J."/>
            <person name="Shu S."/>
            <person name="Carlson J."/>
            <person name="Kariba R."/>
            <person name="Muthemba S."/>
            <person name="Knop K."/>
            <person name="Barton G.J."/>
            <person name="Sherwood A.V."/>
            <person name="Lopez-Montes A."/>
            <person name="Asiedu R."/>
            <person name="Jamnadass R."/>
            <person name="Muchugi A."/>
            <person name="Goodstein D."/>
            <person name="Egesi C.N."/>
            <person name="Featherston J."/>
            <person name="Asfaw A."/>
            <person name="Simpson G.G."/>
            <person name="Dolezel J."/>
            <person name="Hendre P.S."/>
            <person name="Van Deynze A."/>
            <person name="Kumar P.L."/>
            <person name="Obidiegwu J.E."/>
            <person name="Bhattacharjee R."/>
            <person name="Rokhsar D.S."/>
        </authorList>
    </citation>
    <scope>NUCLEOTIDE SEQUENCE [LARGE SCALE GENOMIC DNA]</scope>
    <source>
        <strain evidence="2">cv. TDa95/00328</strain>
    </source>
</reference>
<proteinExistence type="predicted"/>
<gene>
    <name evidence="1" type="ORF">IHE45_14G044200</name>
</gene>
<evidence type="ECO:0000313" key="1">
    <source>
        <dbReference type="EMBL" id="KAH7663294.1"/>
    </source>
</evidence>
<name>A0ACB7URE8_DIOAL</name>
<accession>A0ACB7URE8</accession>
<keyword evidence="2" id="KW-1185">Reference proteome</keyword>
<protein>
    <submittedName>
        <fullName evidence="1">Uncharacterized protein</fullName>
    </submittedName>
</protein>
<comment type="caution">
    <text evidence="1">The sequence shown here is derived from an EMBL/GenBank/DDBJ whole genome shotgun (WGS) entry which is preliminary data.</text>
</comment>
<dbReference type="EMBL" id="CM037024">
    <property type="protein sequence ID" value="KAH7663294.1"/>
    <property type="molecule type" value="Genomic_DNA"/>
</dbReference>
<organism evidence="1 2">
    <name type="scientific">Dioscorea alata</name>
    <name type="common">Purple yam</name>
    <dbReference type="NCBI Taxonomy" id="55571"/>
    <lineage>
        <taxon>Eukaryota</taxon>
        <taxon>Viridiplantae</taxon>
        <taxon>Streptophyta</taxon>
        <taxon>Embryophyta</taxon>
        <taxon>Tracheophyta</taxon>
        <taxon>Spermatophyta</taxon>
        <taxon>Magnoliopsida</taxon>
        <taxon>Liliopsida</taxon>
        <taxon>Dioscoreales</taxon>
        <taxon>Dioscoreaceae</taxon>
        <taxon>Dioscorea</taxon>
    </lineage>
</organism>
<dbReference type="Proteomes" id="UP000827976">
    <property type="component" value="Chromosome 14"/>
</dbReference>